<dbReference type="Proteomes" id="UP001210809">
    <property type="component" value="Unassembled WGS sequence"/>
</dbReference>
<feature type="domain" description="Fibronectin type-III" evidence="1">
    <location>
        <begin position="1147"/>
        <end position="1241"/>
    </location>
</feature>
<dbReference type="Pfam" id="PF13306">
    <property type="entry name" value="LRR_5"/>
    <property type="match status" value="7"/>
</dbReference>
<evidence type="ECO:0000259" key="1">
    <source>
        <dbReference type="PROSITE" id="PS50853"/>
    </source>
</evidence>
<dbReference type="Gene3D" id="2.60.40.10">
    <property type="entry name" value="Immunoglobulins"/>
    <property type="match status" value="5"/>
</dbReference>
<organism evidence="2 3">
    <name type="scientific">[Eubacterium] siraeum</name>
    <dbReference type="NCBI Taxonomy" id="39492"/>
    <lineage>
        <taxon>Bacteria</taxon>
        <taxon>Bacillati</taxon>
        <taxon>Bacillota</taxon>
        <taxon>Clostridia</taxon>
        <taxon>Eubacteriales</taxon>
        <taxon>Oscillospiraceae</taxon>
        <taxon>Oscillospiraceae incertae sedis</taxon>
    </lineage>
</organism>
<feature type="domain" description="Fibronectin type-III" evidence="1">
    <location>
        <begin position="1242"/>
        <end position="1331"/>
    </location>
</feature>
<feature type="domain" description="Fibronectin type-III" evidence="1">
    <location>
        <begin position="963"/>
        <end position="1057"/>
    </location>
</feature>
<name>A0AAW6D2K1_9FIRM</name>
<evidence type="ECO:0000313" key="2">
    <source>
        <dbReference type="EMBL" id="MDB8004369.1"/>
    </source>
</evidence>
<feature type="domain" description="Fibronectin type-III" evidence="1">
    <location>
        <begin position="870"/>
        <end position="962"/>
    </location>
</feature>
<dbReference type="InterPro" id="IPR013783">
    <property type="entry name" value="Ig-like_fold"/>
</dbReference>
<dbReference type="EMBL" id="JAQLXW010000013">
    <property type="protein sequence ID" value="MDB8004369.1"/>
    <property type="molecule type" value="Genomic_DNA"/>
</dbReference>
<dbReference type="SUPFAM" id="SSF49265">
    <property type="entry name" value="Fibronectin type III"/>
    <property type="match status" value="3"/>
</dbReference>
<feature type="non-terminal residue" evidence="2">
    <location>
        <position position="1"/>
    </location>
</feature>
<sequence length="1332" mass="146657">NCPMLKEVTIPASVKEISNYAFGYLRSGYDENYNPIYTKVDGFKINYTKNSEGHYYAADNGFTDEGCVKVTVTDDGTWGVEQYYGNDKEFVIPSEIDGIPVTEIYGNAFEGCKSLTSVTIPDTVTTIYYEAFLDCPMLKEVTIPASVKEISNYAFGYLRSGYDENYNAIYTKVDGFKINYTKNTEGHFYAADNGFTDEGCLKTYITDMGEMDTIGISGFAGSNVTSFVIPEEIDGQKVVAIDSEAFIHSPMLKEVTVPASVIYIGEHALGYTYSAIKESYEKTEGFTINFEKNSEAHRYAAVNGFTDEEYLVTGEYYYGDEECVTINKYYGGKENVVIPKEIGGKKVIGIERDAFLDNKNIKSVIIPDGVQFIYSQAFFGCTSLDEVTIPESVISIGENAFGYYENDDYETVKKDGFVINYAKNSAGHLYATRNGFSDESCMIIESDEFGKYLRGYAGNDASVVIPDGVTYIDDEAFKGCDKLTKVTIPSSVDYIGYNAFDGCASLETVIIPDSVTTIGDEAFFGCTSLKNVTIPKNVTSIGAYAFGYYEQDDNPEYMKVDGFKIDYVKGSEAHYYAYVNGFTDEGGLFVSYWTDEGVVIRKYAGNDTSYTIPSVVDGKKVVGISDAAFKDCTTLKSVVIPEGVTGIMSEAFNGCTSLNKVVLPSTLDNVDNGAFANCPSLKEVTVPSGVSYIGDNAFGYCWDSENFEYKANDDFTLKYVPNSIAHYYARSNGFVTGDAFGIIERDDDAYIKYYSGDSKTVTIPSTFNGKPVSYIAEYAFDGCENIKNVTFSDNLFQINSYAFCNCSSLKEITIPATVYNIEEYALGYYLDEETYEYVKVDGFKIYCYPGTEGERYAADNGFDYELLFGKPTDVELFGEKSKSSTAITLEWLSSAGASGYVLEQYKGGKWTSIAVIKDKDRTYHTVNGLNPDTTYTFRIRAYATNGSDTLYSDNYSRTAVKTRIGNVKSFSGEGISASAVKLDWSKNDKATGYVIEQYKGGKWTALATTKNNTTLTFTVKGLADDTAYSFRIKSYRTANGVTDFSEYTSVKAKTLLGNVKTFTAAATGTTAIKLDWSKNDKATAYVIEQYRGGKWTVLATTKNNTTLTFTVKGLAEGTAYSFRLKSLKTANGVTEESVYTSIKAATAVSGVKNAKVTSVTGSWITLEWAKNDKATGYSIEQYKGGKWTVIATTKNNATLKFTVKGLKNDTTYSFRIRAYKTSGSVTAYSDYVRIAGKTRIPNVAKFTGSAVSASAVKLDWSKNDKATGYVIEQYKSGKWTVLATTKNNTTLTFTVKGLAKGTTYSFRIKSFRKTGGTTEFSEYASVKAATDK</sequence>
<dbReference type="Pfam" id="PF00041">
    <property type="entry name" value="fn3"/>
    <property type="match status" value="3"/>
</dbReference>
<dbReference type="InterPro" id="IPR003961">
    <property type="entry name" value="FN3_dom"/>
</dbReference>
<dbReference type="PANTHER" id="PTHR45661:SF3">
    <property type="entry name" value="IG-LIKE DOMAIN-CONTAINING PROTEIN"/>
    <property type="match status" value="1"/>
</dbReference>
<dbReference type="InterPro" id="IPR026906">
    <property type="entry name" value="LRR_5"/>
</dbReference>
<protein>
    <submittedName>
        <fullName evidence="2">Leucine-rich repeat protein</fullName>
    </submittedName>
</protein>
<comment type="caution">
    <text evidence="2">The sequence shown here is derived from an EMBL/GenBank/DDBJ whole genome shotgun (WGS) entry which is preliminary data.</text>
</comment>
<dbReference type="InterPro" id="IPR036116">
    <property type="entry name" value="FN3_sf"/>
</dbReference>
<dbReference type="SUPFAM" id="SSF52058">
    <property type="entry name" value="L domain-like"/>
    <property type="match status" value="1"/>
</dbReference>
<evidence type="ECO:0000313" key="3">
    <source>
        <dbReference type="Proteomes" id="UP001210809"/>
    </source>
</evidence>
<gene>
    <name evidence="2" type="ORF">PNE09_09880</name>
</gene>
<dbReference type="PROSITE" id="PS50853">
    <property type="entry name" value="FN3"/>
    <property type="match status" value="4"/>
</dbReference>
<accession>A0AAW6D2K1</accession>
<proteinExistence type="predicted"/>
<dbReference type="SMART" id="SM00060">
    <property type="entry name" value="FN3"/>
    <property type="match status" value="5"/>
</dbReference>
<dbReference type="CDD" id="cd00063">
    <property type="entry name" value="FN3"/>
    <property type="match status" value="5"/>
</dbReference>
<dbReference type="InterPro" id="IPR032675">
    <property type="entry name" value="LRR_dom_sf"/>
</dbReference>
<dbReference type="Gene3D" id="3.80.10.10">
    <property type="entry name" value="Ribonuclease Inhibitor"/>
    <property type="match status" value="6"/>
</dbReference>
<reference evidence="2" key="1">
    <citation type="submission" date="2023-01" db="EMBL/GenBank/DDBJ databases">
        <title>Human gut microbiome strain richness.</title>
        <authorList>
            <person name="Chen-Liaw A."/>
        </authorList>
    </citation>
    <scope>NUCLEOTIDE SEQUENCE</scope>
    <source>
        <strain evidence="2">1001283st1_G1_1001283B150217_161031</strain>
    </source>
</reference>
<dbReference type="InterPro" id="IPR053139">
    <property type="entry name" value="Surface_bspA-like"/>
</dbReference>
<dbReference type="PANTHER" id="PTHR45661">
    <property type="entry name" value="SURFACE ANTIGEN"/>
    <property type="match status" value="1"/>
</dbReference>